<accession>A0A286DW27</accession>
<dbReference type="OrthoDB" id="5187327at2"/>
<dbReference type="RefSeq" id="WP_097231376.1">
    <property type="nucleotide sequence ID" value="NZ_OCNE01000008.1"/>
</dbReference>
<dbReference type="AlphaFoldDB" id="A0A286DW27"/>
<reference evidence="1 2" key="1">
    <citation type="submission" date="2017-09" db="EMBL/GenBank/DDBJ databases">
        <authorList>
            <person name="Ehlers B."/>
            <person name="Leendertz F.H."/>
        </authorList>
    </citation>
    <scope>NUCLEOTIDE SEQUENCE [LARGE SCALE GENOMIC DNA]</scope>
    <source>
        <strain evidence="1 2">CGMCC 4.7095</strain>
    </source>
</reference>
<sequence length="163" mass="18422">MCVTRLLEQIERLNRDDSEAAAEFGPLMLGPRGVEIDELVCVDGRTTVTSSPQIREFYAYATWWRHCSVRLEWRDPHTTREWNGHGPVREMIVSDTAPGFLTPAGLTPSSTVLFALDDQDAPFERAYFTFDGRAEPQVVYAGSEVSVFDDLTGYLESWRQTLG</sequence>
<evidence type="ECO:0000313" key="1">
    <source>
        <dbReference type="EMBL" id="SOD62879.1"/>
    </source>
</evidence>
<dbReference type="Proteomes" id="UP000219072">
    <property type="component" value="Unassembled WGS sequence"/>
</dbReference>
<organism evidence="1 2">
    <name type="scientific">Streptomyces zhaozhouensis</name>
    <dbReference type="NCBI Taxonomy" id="1300267"/>
    <lineage>
        <taxon>Bacteria</taxon>
        <taxon>Bacillati</taxon>
        <taxon>Actinomycetota</taxon>
        <taxon>Actinomycetes</taxon>
        <taxon>Kitasatosporales</taxon>
        <taxon>Streptomycetaceae</taxon>
        <taxon>Streptomyces</taxon>
    </lineage>
</organism>
<evidence type="ECO:0008006" key="3">
    <source>
        <dbReference type="Google" id="ProtNLM"/>
    </source>
</evidence>
<keyword evidence="2" id="KW-1185">Reference proteome</keyword>
<protein>
    <recommendedName>
        <fullName evidence="3">SUKH-3 immunity protein</fullName>
    </recommendedName>
</protein>
<gene>
    <name evidence="1" type="ORF">SAMN06297387_10842</name>
</gene>
<dbReference type="EMBL" id="OCNE01000008">
    <property type="protein sequence ID" value="SOD62879.1"/>
    <property type="molecule type" value="Genomic_DNA"/>
</dbReference>
<proteinExistence type="predicted"/>
<name>A0A286DW27_9ACTN</name>
<evidence type="ECO:0000313" key="2">
    <source>
        <dbReference type="Proteomes" id="UP000219072"/>
    </source>
</evidence>